<evidence type="ECO:0000256" key="2">
    <source>
        <dbReference type="SAM" id="SignalP"/>
    </source>
</evidence>
<feature type="domain" description="Transglycosylase SLT" evidence="3">
    <location>
        <begin position="26"/>
        <end position="317"/>
    </location>
</feature>
<dbReference type="InterPro" id="IPR043426">
    <property type="entry name" value="MltB-like"/>
</dbReference>
<evidence type="ECO:0000313" key="5">
    <source>
        <dbReference type="Proteomes" id="UP001300692"/>
    </source>
</evidence>
<protein>
    <submittedName>
        <fullName evidence="4">Lytic murein transglycosylase B</fullName>
    </submittedName>
</protein>
<dbReference type="PANTHER" id="PTHR30163:SF9">
    <property type="entry name" value="MEMBRANE-BOUND LYTIC MUREIN TRANSGLYCOSYLASE B"/>
    <property type="match status" value="1"/>
</dbReference>
<feature type="signal peptide" evidence="2">
    <location>
        <begin position="1"/>
        <end position="22"/>
    </location>
</feature>
<dbReference type="NCBIfam" id="TIGR02282">
    <property type="entry name" value="MltB"/>
    <property type="match status" value="1"/>
</dbReference>
<reference evidence="4 5" key="1">
    <citation type="submission" date="2022-10" db="EMBL/GenBank/DDBJ databases">
        <title>Comparative genomics and taxonomic characterization of three novel marine species of genus Reichenbachiella exhibiting antioxidant and polysaccharide degradation activities.</title>
        <authorList>
            <person name="Muhammad N."/>
            <person name="Lee Y.-J."/>
            <person name="Ko J."/>
            <person name="Kim S.-G."/>
        </authorList>
    </citation>
    <scope>NUCLEOTIDE SEQUENCE [LARGE SCALE GENOMIC DNA]</scope>
    <source>
        <strain evidence="4 5">ABR2-5</strain>
    </source>
</reference>
<dbReference type="Gene3D" id="1.10.530.10">
    <property type="match status" value="1"/>
</dbReference>
<evidence type="ECO:0000313" key="4">
    <source>
        <dbReference type="EMBL" id="MCV9385949.1"/>
    </source>
</evidence>
<dbReference type="InterPro" id="IPR031304">
    <property type="entry name" value="SLT_2"/>
</dbReference>
<comment type="caution">
    <text evidence="4">The sequence shown here is derived from an EMBL/GenBank/DDBJ whole genome shotgun (WGS) entry which is preliminary data.</text>
</comment>
<dbReference type="CDD" id="cd13399">
    <property type="entry name" value="Slt35-like"/>
    <property type="match status" value="1"/>
</dbReference>
<dbReference type="Pfam" id="PF13406">
    <property type="entry name" value="SLT_2"/>
    <property type="match status" value="1"/>
</dbReference>
<keyword evidence="5" id="KW-1185">Reference proteome</keyword>
<keyword evidence="2" id="KW-0732">Signal</keyword>
<dbReference type="InterPro" id="IPR023346">
    <property type="entry name" value="Lysozyme-like_dom_sf"/>
</dbReference>
<organism evidence="4 5">
    <name type="scientific">Reichenbachiella ulvae</name>
    <dbReference type="NCBI Taxonomy" id="2980104"/>
    <lineage>
        <taxon>Bacteria</taxon>
        <taxon>Pseudomonadati</taxon>
        <taxon>Bacteroidota</taxon>
        <taxon>Cytophagia</taxon>
        <taxon>Cytophagales</taxon>
        <taxon>Reichenbachiellaceae</taxon>
        <taxon>Reichenbachiella</taxon>
    </lineage>
</organism>
<feature type="compositionally biased region" description="Low complexity" evidence="1">
    <location>
        <begin position="244"/>
        <end position="258"/>
    </location>
</feature>
<proteinExistence type="predicted"/>
<evidence type="ECO:0000259" key="3">
    <source>
        <dbReference type="Pfam" id="PF13406"/>
    </source>
</evidence>
<dbReference type="Gene3D" id="1.10.8.350">
    <property type="entry name" value="Bacterial muramidase"/>
    <property type="match status" value="1"/>
</dbReference>
<dbReference type="SUPFAM" id="SSF53955">
    <property type="entry name" value="Lysozyme-like"/>
    <property type="match status" value="1"/>
</dbReference>
<accession>A0ABT3CQM4</accession>
<name>A0ABT3CQM4_9BACT</name>
<dbReference type="InterPro" id="IPR011757">
    <property type="entry name" value="Lytic_transglycosylase_MltB"/>
</dbReference>
<dbReference type="EMBL" id="JAOYOD010000001">
    <property type="protein sequence ID" value="MCV9385949.1"/>
    <property type="molecule type" value="Genomic_DNA"/>
</dbReference>
<dbReference type="Proteomes" id="UP001300692">
    <property type="component" value="Unassembled WGS sequence"/>
</dbReference>
<feature type="region of interest" description="Disordered" evidence="1">
    <location>
        <begin position="238"/>
        <end position="258"/>
    </location>
</feature>
<dbReference type="RefSeq" id="WP_264136731.1">
    <property type="nucleotide sequence ID" value="NZ_JAOYOD010000001.1"/>
</dbReference>
<sequence length="330" mass="37159">MKKITTVLLFIFTLLIAQSGMAQVDQEEVADFTRVIAYQQKKPLASFENIMSQAEYVPEIIEKISKPAEKTISWERYRGIFMTSERIAAGVKFWNENEVVLNQVSQESGVSIEAIVGIIGVETYFGQRMGSYRVLDALYTLGFGYPRRASFFKAELGKFLELCEQEGLDPLSIKGSYAGAMGYGQFMPSSYLAYAKSYDQDSGADLMNEVNDGIASVANYLKVHRWKEGQSIAAKANKMEGAESLSPQSSKPSKSTSYYTERGYETLAPMDDTELVSLQQMEMEDGSHEYWLTAYNFYVITRYNHSPLYALAVYQLGEAIKSAREEKETE</sequence>
<evidence type="ECO:0000256" key="1">
    <source>
        <dbReference type="SAM" id="MobiDB-lite"/>
    </source>
</evidence>
<feature type="chain" id="PRO_5046153824" evidence="2">
    <location>
        <begin position="23"/>
        <end position="330"/>
    </location>
</feature>
<gene>
    <name evidence="4" type="primary">mltB</name>
    <name evidence="4" type="ORF">N7U62_04705</name>
</gene>
<dbReference type="PANTHER" id="PTHR30163">
    <property type="entry name" value="MEMBRANE-BOUND LYTIC MUREIN TRANSGLYCOSYLASE B"/>
    <property type="match status" value="1"/>
</dbReference>